<dbReference type="GeneTree" id="ENSGT00940000164197"/>
<dbReference type="InParanoid" id="A0A5F5PL56"/>
<dbReference type="PaxDb" id="9796-ENSECAP00000049027"/>
<evidence type="ECO:0000313" key="12">
    <source>
        <dbReference type="Proteomes" id="UP000002281"/>
    </source>
</evidence>
<sequence>DHSPARRPAPGRAQPATQDRLRPLRPRSLSPARAERGLSLAAPRRRARRRGAGTGNGVGPSSGREAALARAESGRCELGAGFEMFRIEGLAPKLDPEEMKRKMREDVISSIRNFLIYVALLRVSECPSSRPLRGRPKSLRVPLQLLLS</sequence>
<dbReference type="AlphaFoldDB" id="A0A5F5PL56"/>
<protein>
    <recommendedName>
        <fullName evidence="13">Translocase of outer mitochondrial membrane 5</fullName>
    </recommendedName>
</protein>
<evidence type="ECO:0000256" key="1">
    <source>
        <dbReference type="ARBA" id="ARBA00004572"/>
    </source>
</evidence>
<accession>A0A5F5PL56</accession>
<evidence type="ECO:0000256" key="6">
    <source>
        <dbReference type="ARBA" id="ARBA00022989"/>
    </source>
</evidence>
<evidence type="ECO:0000256" key="7">
    <source>
        <dbReference type="ARBA" id="ARBA00023128"/>
    </source>
</evidence>
<evidence type="ECO:0000256" key="10">
    <source>
        <dbReference type="SAM" id="MobiDB-lite"/>
    </source>
</evidence>
<feature type="region of interest" description="Disordered" evidence="10">
    <location>
        <begin position="1"/>
        <end position="70"/>
    </location>
</feature>
<proteinExistence type="inferred from homology"/>
<dbReference type="STRING" id="9796.ENSECAP00000049027"/>
<evidence type="ECO:0000256" key="2">
    <source>
        <dbReference type="ARBA" id="ARBA00022448"/>
    </source>
</evidence>
<evidence type="ECO:0000256" key="9">
    <source>
        <dbReference type="ARBA" id="ARBA00025716"/>
    </source>
</evidence>
<keyword evidence="8" id="KW-0472">Membrane</keyword>
<keyword evidence="4" id="KW-1000">Mitochondrion outer membrane</keyword>
<feature type="compositionally biased region" description="Low complexity" evidence="10">
    <location>
        <begin position="26"/>
        <end position="42"/>
    </location>
</feature>
<dbReference type="GO" id="GO:0015031">
    <property type="term" value="P:protein transport"/>
    <property type="evidence" value="ECO:0007669"/>
    <property type="project" value="UniProtKB-KW"/>
</dbReference>
<evidence type="ECO:0000256" key="8">
    <source>
        <dbReference type="ARBA" id="ARBA00023136"/>
    </source>
</evidence>
<dbReference type="InterPro" id="IPR029179">
    <property type="entry name" value="TOMM5_metazoa"/>
</dbReference>
<keyword evidence="12" id="KW-1185">Reference proteome</keyword>
<dbReference type="Bgee" id="ENSECAG00000043111">
    <property type="expression patterns" value="Expressed in triceps brachii and 23 other cell types or tissues"/>
</dbReference>
<dbReference type="FunCoup" id="A0A5F5PL56">
    <property type="interactions" value="1008"/>
</dbReference>
<keyword evidence="3" id="KW-0812">Transmembrane</keyword>
<name>A0A5F5PL56_HORSE</name>
<dbReference type="GO" id="GO:0005742">
    <property type="term" value="C:mitochondrial outer membrane translocase complex"/>
    <property type="evidence" value="ECO:0000318"/>
    <property type="project" value="GO_Central"/>
</dbReference>
<dbReference type="PANTHER" id="PTHR28436">
    <property type="entry name" value="MITOCHONDRIAL IMPORT RECEPTOR SUBUNIT TOM5 HOMOLOG"/>
    <property type="match status" value="1"/>
</dbReference>
<reference evidence="11" key="3">
    <citation type="submission" date="2025-09" db="UniProtKB">
        <authorList>
            <consortium name="Ensembl"/>
        </authorList>
    </citation>
    <scope>IDENTIFICATION</scope>
    <source>
        <strain evidence="11">Thoroughbred</strain>
    </source>
</reference>
<evidence type="ECO:0000256" key="4">
    <source>
        <dbReference type="ARBA" id="ARBA00022787"/>
    </source>
</evidence>
<keyword evidence="2" id="KW-0813">Transport</keyword>
<comment type="similarity">
    <text evidence="9">Belongs to the Tom5 family.</text>
</comment>
<comment type="subcellular location">
    <subcellularLocation>
        <location evidence="1">Mitochondrion outer membrane</location>
        <topology evidence="1">Single-pass membrane protein</topology>
    </subcellularLocation>
</comment>
<evidence type="ECO:0000256" key="5">
    <source>
        <dbReference type="ARBA" id="ARBA00022927"/>
    </source>
</evidence>
<dbReference type="GO" id="GO:0006626">
    <property type="term" value="P:protein targeting to mitochondrion"/>
    <property type="evidence" value="ECO:0007669"/>
    <property type="project" value="UniProtKB-ARBA"/>
</dbReference>
<dbReference type="PANTHER" id="PTHR28436:SF1">
    <property type="entry name" value="MITOCHONDRIAL IMPORT RECEPTOR SUBUNIT TOM5 HOMOLOG"/>
    <property type="match status" value="1"/>
</dbReference>
<reference evidence="11" key="2">
    <citation type="submission" date="2025-08" db="UniProtKB">
        <authorList>
            <consortium name="Ensembl"/>
        </authorList>
    </citation>
    <scope>IDENTIFICATION</scope>
    <source>
        <strain evidence="11">Thoroughbred</strain>
    </source>
</reference>
<reference evidence="11 12" key="1">
    <citation type="journal article" date="2009" name="Science">
        <title>Genome sequence, comparative analysis, and population genetics of the domestic horse.</title>
        <authorList>
            <consortium name="Broad Institute Genome Sequencing Platform"/>
            <consortium name="Broad Institute Whole Genome Assembly Team"/>
            <person name="Wade C.M."/>
            <person name="Giulotto E."/>
            <person name="Sigurdsson S."/>
            <person name="Zoli M."/>
            <person name="Gnerre S."/>
            <person name="Imsland F."/>
            <person name="Lear T.L."/>
            <person name="Adelson D.L."/>
            <person name="Bailey E."/>
            <person name="Bellone R.R."/>
            <person name="Bloecker H."/>
            <person name="Distl O."/>
            <person name="Edgar R.C."/>
            <person name="Garber M."/>
            <person name="Leeb T."/>
            <person name="Mauceli E."/>
            <person name="MacLeod J.N."/>
            <person name="Penedo M.C.T."/>
            <person name="Raison J.M."/>
            <person name="Sharpe T."/>
            <person name="Vogel J."/>
            <person name="Andersson L."/>
            <person name="Antczak D.F."/>
            <person name="Biagi T."/>
            <person name="Binns M.M."/>
            <person name="Chowdhary B.P."/>
            <person name="Coleman S.J."/>
            <person name="Della Valle G."/>
            <person name="Fryc S."/>
            <person name="Guerin G."/>
            <person name="Hasegawa T."/>
            <person name="Hill E.W."/>
            <person name="Jurka J."/>
            <person name="Kiialainen A."/>
            <person name="Lindgren G."/>
            <person name="Liu J."/>
            <person name="Magnani E."/>
            <person name="Mickelson J.R."/>
            <person name="Murray J."/>
            <person name="Nergadze S.G."/>
            <person name="Onofrio R."/>
            <person name="Pedroni S."/>
            <person name="Piras M.F."/>
            <person name="Raudsepp T."/>
            <person name="Rocchi M."/>
            <person name="Roeed K.H."/>
            <person name="Ryder O.A."/>
            <person name="Searle S."/>
            <person name="Skow L."/>
            <person name="Swinburne J.E."/>
            <person name="Syvaenen A.C."/>
            <person name="Tozaki T."/>
            <person name="Valberg S.J."/>
            <person name="Vaudin M."/>
            <person name="White J.R."/>
            <person name="Zody M.C."/>
            <person name="Lander E.S."/>
            <person name="Lindblad-Toh K."/>
        </authorList>
    </citation>
    <scope>NUCLEOTIDE SEQUENCE [LARGE SCALE GENOMIC DNA]</scope>
    <source>
        <strain evidence="11 12">Thoroughbred</strain>
    </source>
</reference>
<organism evidence="11 12">
    <name type="scientific">Equus caballus</name>
    <name type="common">Horse</name>
    <dbReference type="NCBI Taxonomy" id="9796"/>
    <lineage>
        <taxon>Eukaryota</taxon>
        <taxon>Metazoa</taxon>
        <taxon>Chordata</taxon>
        <taxon>Craniata</taxon>
        <taxon>Vertebrata</taxon>
        <taxon>Euteleostomi</taxon>
        <taxon>Mammalia</taxon>
        <taxon>Eutheria</taxon>
        <taxon>Laurasiatheria</taxon>
        <taxon>Perissodactyla</taxon>
        <taxon>Equidae</taxon>
        <taxon>Equus</taxon>
    </lineage>
</organism>
<evidence type="ECO:0000313" key="11">
    <source>
        <dbReference type="Ensembl" id="ENSECAP00000049027.2"/>
    </source>
</evidence>
<evidence type="ECO:0008006" key="13">
    <source>
        <dbReference type="Google" id="ProtNLM"/>
    </source>
</evidence>
<dbReference type="Pfam" id="PF10642">
    <property type="entry name" value="Tom5"/>
    <property type="match status" value="1"/>
</dbReference>
<keyword evidence="5" id="KW-0653">Protein transport</keyword>
<keyword evidence="7" id="KW-0496">Mitochondrion</keyword>
<evidence type="ECO:0000256" key="3">
    <source>
        <dbReference type="ARBA" id="ARBA00022692"/>
    </source>
</evidence>
<keyword evidence="6" id="KW-1133">Transmembrane helix</keyword>
<dbReference type="InterPro" id="IPR019603">
    <property type="entry name" value="Tom5"/>
</dbReference>
<dbReference type="Ensembl" id="ENSECAT00000078146.2">
    <property type="protein sequence ID" value="ENSECAP00000049027.2"/>
    <property type="gene ID" value="ENSECAG00000043111.2"/>
</dbReference>
<dbReference type="Proteomes" id="UP000002281">
    <property type="component" value="Chromosome 25"/>
</dbReference>
<feature type="compositionally biased region" description="Low complexity" evidence="10">
    <location>
        <begin position="1"/>
        <end position="16"/>
    </location>
</feature>